<reference evidence="6" key="1">
    <citation type="journal article" date="2011" name="Genome Res.">
        <title>Phylogeny-wide analysis of social amoeba genomes highlights ancient origins for complex intercellular communication.</title>
        <authorList>
            <person name="Heidel A.J."/>
            <person name="Lawal H.M."/>
            <person name="Felder M."/>
            <person name="Schilde C."/>
            <person name="Helps N.R."/>
            <person name="Tunggal B."/>
            <person name="Rivero F."/>
            <person name="John U."/>
            <person name="Schleicher M."/>
            <person name="Eichinger L."/>
            <person name="Platzer M."/>
            <person name="Noegel A.A."/>
            <person name="Schaap P."/>
            <person name="Gloeckner G."/>
        </authorList>
    </citation>
    <scope>NUCLEOTIDE SEQUENCE [LARGE SCALE GENOMIC DNA]</scope>
    <source>
        <strain evidence="6">SH3</strain>
    </source>
</reference>
<dbReference type="InterPro" id="IPR000644">
    <property type="entry name" value="CBS_dom"/>
</dbReference>
<dbReference type="PANTHER" id="PTHR13780:SF25">
    <property type="entry name" value="CBS DOMAIN-CONTAINING PROTEIN"/>
    <property type="match status" value="1"/>
</dbReference>
<dbReference type="SUPFAM" id="SSF54631">
    <property type="entry name" value="CBS-domain pair"/>
    <property type="match status" value="2"/>
</dbReference>
<dbReference type="SMART" id="SM00116">
    <property type="entry name" value="CBS"/>
    <property type="match status" value="4"/>
</dbReference>
<dbReference type="Proteomes" id="UP000007797">
    <property type="component" value="Unassembled WGS sequence"/>
</dbReference>
<protein>
    <recommendedName>
        <fullName evidence="4">CBS domain-containing protein</fullName>
    </recommendedName>
</protein>
<keyword evidence="6" id="KW-1185">Reference proteome</keyword>
<evidence type="ECO:0000313" key="6">
    <source>
        <dbReference type="Proteomes" id="UP000007797"/>
    </source>
</evidence>
<accession>F4Q5S0</accession>
<sequence>MELLHTLKASSPVFPNDQSKILFCKSNDPIDKGFKMLIDHNILSTPVYDEKEKRFVSFFSMIDVIYQILEILSTDNQQDEGDMSTYLQNNTDRSLFQKNKVCDIANKSKREPFIFVNAESKLDDVARLMSKNHIHRVAVFDEKGDLCNIISLSRIIECASQLFGMDNHLTSLGSRPIETLALGKNQVISITEDKKAIDAFELIASMGISGVAVVDSHQKLKGVISDHDLVLIKSSGQYLNLLYQPINSYLQVIKTLATCPKQLITCKKTDTFKEVLLKVAENKVHRIFVVDDHNTLCGVIGLNDLLEQIVMSDH</sequence>
<feature type="domain" description="CBS" evidence="4">
    <location>
        <begin position="182"/>
        <end position="239"/>
    </location>
</feature>
<dbReference type="OMA" id="YHDYRTI"/>
<dbReference type="CDD" id="cd02205">
    <property type="entry name" value="CBS_pair_SF"/>
    <property type="match status" value="3"/>
</dbReference>
<organism evidence="5 6">
    <name type="scientific">Cavenderia fasciculata</name>
    <name type="common">Slime mold</name>
    <name type="synonym">Dictyostelium fasciculatum</name>
    <dbReference type="NCBI Taxonomy" id="261658"/>
    <lineage>
        <taxon>Eukaryota</taxon>
        <taxon>Amoebozoa</taxon>
        <taxon>Evosea</taxon>
        <taxon>Eumycetozoa</taxon>
        <taxon>Dictyostelia</taxon>
        <taxon>Acytosteliales</taxon>
        <taxon>Cavenderiaceae</taxon>
        <taxon>Cavenderia</taxon>
    </lineage>
</organism>
<evidence type="ECO:0000313" key="5">
    <source>
        <dbReference type="EMBL" id="EGG17329.1"/>
    </source>
</evidence>
<evidence type="ECO:0000256" key="2">
    <source>
        <dbReference type="ARBA" id="ARBA00023122"/>
    </source>
</evidence>
<dbReference type="KEGG" id="dfa:DFA_08324"/>
<dbReference type="Gene3D" id="3.10.580.10">
    <property type="entry name" value="CBS-domain"/>
    <property type="match status" value="2"/>
</dbReference>
<dbReference type="AlphaFoldDB" id="F4Q5S0"/>
<dbReference type="EMBL" id="GL883021">
    <property type="protein sequence ID" value="EGG17329.1"/>
    <property type="molecule type" value="Genomic_DNA"/>
</dbReference>
<dbReference type="PANTHER" id="PTHR13780">
    <property type="entry name" value="AMP-ACTIVATED PROTEIN KINASE, GAMMA REGULATORY SUBUNIT"/>
    <property type="match status" value="1"/>
</dbReference>
<feature type="domain" description="CBS" evidence="4">
    <location>
        <begin position="108"/>
        <end position="167"/>
    </location>
</feature>
<name>F4Q5S0_CACFS</name>
<dbReference type="RefSeq" id="XP_004355813.1">
    <property type="nucleotide sequence ID" value="XM_004355760.1"/>
</dbReference>
<feature type="domain" description="CBS" evidence="4">
    <location>
        <begin position="259"/>
        <end position="314"/>
    </location>
</feature>
<gene>
    <name evidence="5" type="ORF">DFA_08324</name>
</gene>
<dbReference type="STRING" id="1054147.F4Q5S0"/>
<dbReference type="GeneID" id="14869202"/>
<evidence type="ECO:0000256" key="1">
    <source>
        <dbReference type="ARBA" id="ARBA00022737"/>
    </source>
</evidence>
<dbReference type="InterPro" id="IPR046342">
    <property type="entry name" value="CBS_dom_sf"/>
</dbReference>
<keyword evidence="1" id="KW-0677">Repeat</keyword>
<dbReference type="PROSITE" id="PS51371">
    <property type="entry name" value="CBS"/>
    <property type="match status" value="3"/>
</dbReference>
<evidence type="ECO:0000256" key="3">
    <source>
        <dbReference type="PROSITE-ProRule" id="PRU00703"/>
    </source>
</evidence>
<dbReference type="InterPro" id="IPR050511">
    <property type="entry name" value="AMPK_gamma/SDS23_families"/>
</dbReference>
<dbReference type="OrthoDB" id="449052at2759"/>
<dbReference type="Pfam" id="PF00571">
    <property type="entry name" value="CBS"/>
    <property type="match status" value="4"/>
</dbReference>
<evidence type="ECO:0000259" key="4">
    <source>
        <dbReference type="PROSITE" id="PS51371"/>
    </source>
</evidence>
<keyword evidence="2 3" id="KW-0129">CBS domain</keyword>
<proteinExistence type="predicted"/>